<sequence>MYRSTSTTRKNTATAVDGLARFRNEGASVHCMRLAQCGIYPSEKP</sequence>
<accession>A0A4Y7KW88</accession>
<keyword evidence="2" id="KW-1185">Reference proteome</keyword>
<name>A0A4Y7KW88_PAPSO</name>
<gene>
    <name evidence="1" type="ORF">C5167_001807</name>
</gene>
<reference evidence="1 2" key="1">
    <citation type="journal article" date="2018" name="Science">
        <title>The opium poppy genome and morphinan production.</title>
        <authorList>
            <person name="Guo L."/>
            <person name="Winzer T."/>
            <person name="Yang X."/>
            <person name="Li Y."/>
            <person name="Ning Z."/>
            <person name="He Z."/>
            <person name="Teodor R."/>
            <person name="Lu Y."/>
            <person name="Bowser T.A."/>
            <person name="Graham I.A."/>
            <person name="Ye K."/>
        </authorList>
    </citation>
    <scope>NUCLEOTIDE SEQUENCE [LARGE SCALE GENOMIC DNA]</scope>
    <source>
        <strain evidence="2">cv. HN1</strain>
        <tissue evidence="1">Leaves</tissue>
    </source>
</reference>
<evidence type="ECO:0000313" key="1">
    <source>
        <dbReference type="EMBL" id="RZC77604.1"/>
    </source>
</evidence>
<evidence type="ECO:0000313" key="2">
    <source>
        <dbReference type="Proteomes" id="UP000316621"/>
    </source>
</evidence>
<protein>
    <submittedName>
        <fullName evidence="1">Uncharacterized protein</fullName>
    </submittedName>
</protein>
<organism evidence="1 2">
    <name type="scientific">Papaver somniferum</name>
    <name type="common">Opium poppy</name>
    <dbReference type="NCBI Taxonomy" id="3469"/>
    <lineage>
        <taxon>Eukaryota</taxon>
        <taxon>Viridiplantae</taxon>
        <taxon>Streptophyta</taxon>
        <taxon>Embryophyta</taxon>
        <taxon>Tracheophyta</taxon>
        <taxon>Spermatophyta</taxon>
        <taxon>Magnoliopsida</taxon>
        <taxon>Ranunculales</taxon>
        <taxon>Papaveraceae</taxon>
        <taxon>Papaveroideae</taxon>
        <taxon>Papaver</taxon>
    </lineage>
</organism>
<dbReference type="Gramene" id="RZC77604">
    <property type="protein sequence ID" value="RZC77604"/>
    <property type="gene ID" value="C5167_001807"/>
</dbReference>
<dbReference type="Proteomes" id="UP000316621">
    <property type="component" value="Chromosome 9"/>
</dbReference>
<dbReference type="EMBL" id="CM010723">
    <property type="protein sequence ID" value="RZC77604.1"/>
    <property type="molecule type" value="Genomic_DNA"/>
</dbReference>
<dbReference type="AlphaFoldDB" id="A0A4Y7KW88"/>
<proteinExistence type="predicted"/>